<dbReference type="SUPFAM" id="SSF53756">
    <property type="entry name" value="UDP-Glycosyltransferase/glycogen phosphorylase"/>
    <property type="match status" value="1"/>
</dbReference>
<gene>
    <name evidence="3" type="ORF">BVG16_25470</name>
</gene>
<evidence type="ECO:0000256" key="1">
    <source>
        <dbReference type="ARBA" id="ARBA00022679"/>
    </source>
</evidence>
<dbReference type="PANTHER" id="PTHR46401">
    <property type="entry name" value="GLYCOSYLTRANSFERASE WBBK-RELATED"/>
    <property type="match status" value="1"/>
</dbReference>
<dbReference type="RefSeq" id="WP_078502019.1">
    <property type="nucleotide sequence ID" value="NZ_MSZX01000012.1"/>
</dbReference>
<dbReference type="GO" id="GO:0009103">
    <property type="term" value="P:lipopolysaccharide biosynthetic process"/>
    <property type="evidence" value="ECO:0007669"/>
    <property type="project" value="TreeGrafter"/>
</dbReference>
<dbReference type="Pfam" id="PF09314">
    <property type="entry name" value="DUF1972"/>
    <property type="match status" value="1"/>
</dbReference>
<proteinExistence type="predicted"/>
<accession>A0A1T2X2L7</accession>
<dbReference type="EMBL" id="MSZX01000012">
    <property type="protein sequence ID" value="OPA74102.1"/>
    <property type="molecule type" value="Genomic_DNA"/>
</dbReference>
<dbReference type="Proteomes" id="UP000190188">
    <property type="component" value="Unassembled WGS sequence"/>
</dbReference>
<evidence type="ECO:0000313" key="3">
    <source>
        <dbReference type="EMBL" id="OPA74102.1"/>
    </source>
</evidence>
<dbReference type="PANTHER" id="PTHR46401:SF2">
    <property type="entry name" value="GLYCOSYLTRANSFERASE WBBK-RELATED"/>
    <property type="match status" value="1"/>
</dbReference>
<keyword evidence="1 3" id="KW-0808">Transferase</keyword>
<name>A0A1T2X2L7_9BACL</name>
<evidence type="ECO:0000313" key="4">
    <source>
        <dbReference type="Proteomes" id="UP000190188"/>
    </source>
</evidence>
<keyword evidence="4" id="KW-1185">Reference proteome</keyword>
<dbReference type="GO" id="GO:0016757">
    <property type="term" value="F:glycosyltransferase activity"/>
    <property type="evidence" value="ECO:0007669"/>
    <property type="project" value="TreeGrafter"/>
</dbReference>
<dbReference type="InterPro" id="IPR015393">
    <property type="entry name" value="DUF1972"/>
</dbReference>
<comment type="caution">
    <text evidence="3">The sequence shown here is derived from an EMBL/GenBank/DDBJ whole genome shotgun (WGS) entry which is preliminary data.</text>
</comment>
<dbReference type="OrthoDB" id="9792269at2"/>
<evidence type="ECO:0000259" key="2">
    <source>
        <dbReference type="Pfam" id="PF09314"/>
    </source>
</evidence>
<reference evidence="3 4" key="1">
    <citation type="submission" date="2017-01" db="EMBL/GenBank/DDBJ databases">
        <title>Genome analysis of Paenibacillus selenitrireducens ES3-24.</title>
        <authorList>
            <person name="Xu D."/>
            <person name="Yao R."/>
            <person name="Zheng S."/>
        </authorList>
    </citation>
    <scope>NUCLEOTIDE SEQUENCE [LARGE SCALE GENOMIC DNA]</scope>
    <source>
        <strain evidence="3 4">ES3-24</strain>
    </source>
</reference>
<dbReference type="STRING" id="1324314.BVG16_25470"/>
<feature type="domain" description="DUF1972" evidence="2">
    <location>
        <begin position="3"/>
        <end position="186"/>
    </location>
</feature>
<sequence>MTRHVFIIGSKGIPAKYGGFETFVDQLTQRRSTEDIQYHVSCLSDQTGEFRHHEARCFQVKVPQMGSARAVLYDVLSLRSCIAYIRKNRIEHSIVYILACRIGPFFYFYKRILAKMGVQVFVNPDGHEWKRGKWNALIKRYWKLSERLMVKHADLLVCDSKGIEQYIQHDYAKYTPKTTYIAYGADLKKSSLEDHQDIFVNWKSQFEIQSHQYYLMIGRFVPENNYELIIKEFMKSTTRKQLIIITGIEKNAFYQELLEKTRFDQDPRIQFVGTVYNQQLLKKIREQAYGYLHGHEVGGTNPSLLEALASTKLNLLYDVIFNREVAEESAIYFTRVEGSLSSLLDAADQLTIEEVESYGNAAKERINLHFSWDTIVHQYEELFITEKAISVENDITLVHVNS</sequence>
<protein>
    <submittedName>
        <fullName evidence="3">Glycosyl transferase</fullName>
    </submittedName>
</protein>
<dbReference type="NCBIfam" id="NF046071">
    <property type="entry name" value="B1-4RhmsylTfaseCps2T"/>
    <property type="match status" value="1"/>
</dbReference>
<dbReference type="AlphaFoldDB" id="A0A1T2X2L7"/>
<organism evidence="3 4">
    <name type="scientific">Paenibacillus selenitireducens</name>
    <dbReference type="NCBI Taxonomy" id="1324314"/>
    <lineage>
        <taxon>Bacteria</taxon>
        <taxon>Bacillati</taxon>
        <taxon>Bacillota</taxon>
        <taxon>Bacilli</taxon>
        <taxon>Bacillales</taxon>
        <taxon>Paenibacillaceae</taxon>
        <taxon>Paenibacillus</taxon>
    </lineage>
</organism>
<dbReference type="Gene3D" id="3.40.50.2000">
    <property type="entry name" value="Glycogen Phosphorylase B"/>
    <property type="match status" value="2"/>
</dbReference>